<reference evidence="7" key="1">
    <citation type="journal article" date="2019" name="Int. J. Syst. Evol. Microbiol.">
        <title>The Global Catalogue of Microorganisms (GCM) 10K type strain sequencing project: providing services to taxonomists for standard genome sequencing and annotation.</title>
        <authorList>
            <consortium name="The Broad Institute Genomics Platform"/>
            <consortium name="The Broad Institute Genome Sequencing Center for Infectious Disease"/>
            <person name="Wu L."/>
            <person name="Ma J."/>
        </authorList>
    </citation>
    <scope>NUCLEOTIDE SEQUENCE [LARGE SCALE GENOMIC DNA]</scope>
    <source>
        <strain evidence="7">JCM 32226</strain>
    </source>
</reference>
<evidence type="ECO:0000256" key="5">
    <source>
        <dbReference type="HAMAP-Rule" id="MF_00601"/>
    </source>
</evidence>
<dbReference type="InterPro" id="IPR009246">
    <property type="entry name" value="EutC"/>
</dbReference>
<dbReference type="NCBIfam" id="NF003971">
    <property type="entry name" value="PRK05465.1"/>
    <property type="match status" value="1"/>
</dbReference>
<keyword evidence="2 5" id="KW-0456">Lyase</keyword>
<evidence type="ECO:0000256" key="4">
    <source>
        <dbReference type="ARBA" id="ARBA00024446"/>
    </source>
</evidence>
<comment type="function">
    <text evidence="5">Catalyzes the deamination of various vicinal amino-alcohols to oxo compounds. Allows this organism to utilize ethanolamine as the sole source of nitrogen and carbon in the presence of external vitamin B12.</text>
</comment>
<dbReference type="PIRSF" id="PIRSF018982">
    <property type="entry name" value="EutC"/>
    <property type="match status" value="1"/>
</dbReference>
<evidence type="ECO:0000256" key="2">
    <source>
        <dbReference type="ARBA" id="ARBA00023239"/>
    </source>
</evidence>
<gene>
    <name evidence="5 6" type="primary">eutC</name>
    <name evidence="6" type="ORF">GCM10023095_14870</name>
</gene>
<dbReference type="EC" id="4.3.1.7" evidence="5"/>
<dbReference type="EMBL" id="BAABFC010000010">
    <property type="protein sequence ID" value="GAA4497780.1"/>
    <property type="molecule type" value="Genomic_DNA"/>
</dbReference>
<evidence type="ECO:0000256" key="3">
    <source>
        <dbReference type="ARBA" id="ARBA00023285"/>
    </source>
</evidence>
<comment type="subcellular location">
    <subcellularLocation>
        <location evidence="5">Bacterial microcompartment</location>
    </subcellularLocation>
</comment>
<comment type="subunit">
    <text evidence="5">The basic unit is a heterodimer which dimerizes to form tetramers. The heterotetramers trimerize; 6 large subunits form a core ring with 6 small subunits projecting outwards.</text>
</comment>
<dbReference type="PANTHER" id="PTHR39330:SF1">
    <property type="entry name" value="ETHANOLAMINE AMMONIA-LYASE SMALL SUBUNIT"/>
    <property type="match status" value="1"/>
</dbReference>
<organism evidence="6 7">
    <name type="scientific">Pseudaeromonas paramecii</name>
    <dbReference type="NCBI Taxonomy" id="2138166"/>
    <lineage>
        <taxon>Bacteria</taxon>
        <taxon>Pseudomonadati</taxon>
        <taxon>Pseudomonadota</taxon>
        <taxon>Gammaproteobacteria</taxon>
        <taxon>Aeromonadales</taxon>
        <taxon>Aeromonadaceae</taxon>
        <taxon>Pseudaeromonas</taxon>
    </lineage>
</organism>
<evidence type="ECO:0000256" key="1">
    <source>
        <dbReference type="ARBA" id="ARBA00022628"/>
    </source>
</evidence>
<dbReference type="Gene3D" id="3.40.50.11240">
    <property type="entry name" value="Ethanolamine ammonia-lyase light chain (EutC)"/>
    <property type="match status" value="1"/>
</dbReference>
<feature type="binding site" evidence="5">
    <location>
        <position position="219"/>
    </location>
    <ligand>
        <name>adenosylcob(III)alamin</name>
        <dbReference type="ChEBI" id="CHEBI:18408"/>
    </ligand>
</feature>
<dbReference type="Pfam" id="PF05985">
    <property type="entry name" value="EutC"/>
    <property type="match status" value="1"/>
</dbReference>
<feature type="binding site" evidence="5">
    <location>
        <position position="190"/>
    </location>
    <ligand>
        <name>adenosylcob(III)alamin</name>
        <dbReference type="ChEBI" id="CHEBI:18408"/>
    </ligand>
</feature>
<comment type="catalytic activity">
    <reaction evidence="5">
        <text>ethanolamine = acetaldehyde + NH4(+)</text>
        <dbReference type="Rhea" id="RHEA:15313"/>
        <dbReference type="ChEBI" id="CHEBI:15343"/>
        <dbReference type="ChEBI" id="CHEBI:28938"/>
        <dbReference type="ChEBI" id="CHEBI:57603"/>
        <dbReference type="EC" id="4.3.1.7"/>
    </reaction>
</comment>
<name>A0ABP8Q6I1_9GAMM</name>
<evidence type="ECO:0000313" key="6">
    <source>
        <dbReference type="EMBL" id="GAA4497780.1"/>
    </source>
</evidence>
<dbReference type="RefSeq" id="WP_345011597.1">
    <property type="nucleotide sequence ID" value="NZ_BAABFC010000010.1"/>
</dbReference>
<sequence length="278" mass="30066">MTQSPQLTHVQEETQITANPWQALRAFTDARIALGRSGVSQPTSAQLAFQLAHAQARDAVHLALDFPALQAELQAAGFGASLRLHSAAADRHQYLQRPDLGRRLDEASRDTLTPYRQEGGYDLALVLADGLSALALKQNALPFLQALHDKLSGETWKLAPLCLVAQGRVAVADEVAQRLGARAVVILVGERPGLSSPDSLGLYFTQAPKVGLTDERRNCISNVRPAGMSYEEAAYRLHYLLSEGRRRHCSGVDLKDETASQGQEALGNSNFLLAPPTA</sequence>
<keyword evidence="7" id="KW-1185">Reference proteome</keyword>
<comment type="similarity">
    <text evidence="5">Belongs to the EutC family.</text>
</comment>
<dbReference type="PANTHER" id="PTHR39330">
    <property type="entry name" value="ETHANOLAMINE AMMONIA-LYASE LIGHT CHAIN"/>
    <property type="match status" value="1"/>
</dbReference>
<dbReference type="HAMAP" id="MF_00601">
    <property type="entry name" value="EutC"/>
    <property type="match status" value="1"/>
</dbReference>
<comment type="caution">
    <text evidence="6">The sequence shown here is derived from an EMBL/GenBank/DDBJ whole genome shotgun (WGS) entry which is preliminary data.</text>
</comment>
<dbReference type="Proteomes" id="UP001501321">
    <property type="component" value="Unassembled WGS sequence"/>
</dbReference>
<keyword evidence="3 5" id="KW-0170">Cobalt</keyword>
<protein>
    <recommendedName>
        <fullName evidence="5">Ethanolamine ammonia-lyase small subunit</fullName>
        <shortName evidence="5">EAL small subunit</shortName>
        <ecNumber evidence="5">4.3.1.7</ecNumber>
    </recommendedName>
</protein>
<comment type="pathway">
    <text evidence="5">Amine and polyamine degradation; ethanolamine degradation.</text>
</comment>
<proteinExistence type="inferred from homology"/>
<feature type="binding site" evidence="5">
    <location>
        <position position="169"/>
    </location>
    <ligand>
        <name>adenosylcob(III)alamin</name>
        <dbReference type="ChEBI" id="CHEBI:18408"/>
    </ligand>
</feature>
<dbReference type="Gene3D" id="1.10.30.40">
    <property type="entry name" value="Ethanolamine ammonia-lyase light chain (EutC), N-terminal domain"/>
    <property type="match status" value="1"/>
</dbReference>
<keyword evidence="4 5" id="KW-1283">Bacterial microcompartment</keyword>
<accession>A0ABP8Q6I1</accession>
<comment type="cofactor">
    <cofactor evidence="5">
        <name>adenosylcob(III)alamin</name>
        <dbReference type="ChEBI" id="CHEBI:18408"/>
    </cofactor>
    <text evidence="5">Binds between the large and small subunits.</text>
</comment>
<dbReference type="InterPro" id="IPR042251">
    <property type="entry name" value="EutC_C"/>
</dbReference>
<dbReference type="InterPro" id="IPR042255">
    <property type="entry name" value="EutC_N"/>
</dbReference>
<evidence type="ECO:0000313" key="7">
    <source>
        <dbReference type="Proteomes" id="UP001501321"/>
    </source>
</evidence>
<keyword evidence="1 5" id="KW-0846">Cobalamin</keyword>